<dbReference type="RefSeq" id="WP_407673741.1">
    <property type="nucleotide sequence ID" value="NZ_BAAAEM010000003.1"/>
</dbReference>
<accession>A0ABN1B010</accession>
<gene>
    <name evidence="2" type="ORF">GCM10009096_33000</name>
</gene>
<dbReference type="Gene3D" id="6.10.280.50">
    <property type="match status" value="1"/>
</dbReference>
<dbReference type="InterPro" id="IPR038444">
    <property type="entry name" value="DUF465_sf"/>
</dbReference>
<dbReference type="Pfam" id="PF04325">
    <property type="entry name" value="DUF465"/>
    <property type="match status" value="1"/>
</dbReference>
<evidence type="ECO:0000256" key="1">
    <source>
        <dbReference type="SAM" id="Coils"/>
    </source>
</evidence>
<organism evidence="2 3">
    <name type="scientific">Parasphingorhabdus litoris</name>
    <dbReference type="NCBI Taxonomy" id="394733"/>
    <lineage>
        <taxon>Bacteria</taxon>
        <taxon>Pseudomonadati</taxon>
        <taxon>Pseudomonadota</taxon>
        <taxon>Alphaproteobacteria</taxon>
        <taxon>Sphingomonadales</taxon>
        <taxon>Sphingomonadaceae</taxon>
        <taxon>Parasphingorhabdus</taxon>
    </lineage>
</organism>
<keyword evidence="3" id="KW-1185">Reference proteome</keyword>
<feature type="coiled-coil region" evidence="1">
    <location>
        <begin position="5"/>
        <end position="60"/>
    </location>
</feature>
<proteinExistence type="predicted"/>
<dbReference type="Proteomes" id="UP001500713">
    <property type="component" value="Unassembled WGS sequence"/>
</dbReference>
<dbReference type="EMBL" id="BAAAEM010000003">
    <property type="protein sequence ID" value="GAA0487507.1"/>
    <property type="molecule type" value="Genomic_DNA"/>
</dbReference>
<evidence type="ECO:0000313" key="3">
    <source>
        <dbReference type="Proteomes" id="UP001500713"/>
    </source>
</evidence>
<comment type="caution">
    <text evidence="2">The sequence shown here is derived from an EMBL/GenBank/DDBJ whole genome shotgun (WGS) entry which is preliminary data.</text>
</comment>
<reference evidence="2 3" key="1">
    <citation type="journal article" date="2019" name="Int. J. Syst. Evol. Microbiol.">
        <title>The Global Catalogue of Microorganisms (GCM) 10K type strain sequencing project: providing services to taxonomists for standard genome sequencing and annotation.</title>
        <authorList>
            <consortium name="The Broad Institute Genomics Platform"/>
            <consortium name="The Broad Institute Genome Sequencing Center for Infectious Disease"/>
            <person name="Wu L."/>
            <person name="Ma J."/>
        </authorList>
    </citation>
    <scope>NUCLEOTIDE SEQUENCE [LARGE SCALE GENOMIC DNA]</scope>
    <source>
        <strain evidence="2 3">JCM 14162</strain>
    </source>
</reference>
<sequence>MAISDQELRQRLELLKIEHRDLDDAIAALIESGSHDQLRAARLKKRKLQLRDRMIQIENQLIPDIIA</sequence>
<dbReference type="InterPro" id="IPR007420">
    <property type="entry name" value="DUF465"/>
</dbReference>
<evidence type="ECO:0000313" key="2">
    <source>
        <dbReference type="EMBL" id="GAA0487507.1"/>
    </source>
</evidence>
<protein>
    <submittedName>
        <fullName evidence="2">DUF465 domain-containing protein</fullName>
    </submittedName>
</protein>
<keyword evidence="1" id="KW-0175">Coiled coil</keyword>
<name>A0ABN1B010_9SPHN</name>